<gene>
    <name evidence="2" type="ORF">PR003_g6259</name>
</gene>
<dbReference type="AlphaFoldDB" id="A0A6A4FMZ7"/>
<comment type="caution">
    <text evidence="2">The sequence shown here is derived from an EMBL/GenBank/DDBJ whole genome shotgun (WGS) entry which is preliminary data.</text>
</comment>
<evidence type="ECO:0000259" key="1">
    <source>
        <dbReference type="Pfam" id="PF10551"/>
    </source>
</evidence>
<keyword evidence="3" id="KW-1185">Reference proteome</keyword>
<evidence type="ECO:0000313" key="2">
    <source>
        <dbReference type="EMBL" id="KAE9348720.1"/>
    </source>
</evidence>
<proteinExistence type="predicted"/>
<reference evidence="2 3" key="1">
    <citation type="submission" date="2018-08" db="EMBL/GenBank/DDBJ databases">
        <title>Genomic investigation of the strawberry pathogen Phytophthora fragariae indicates pathogenicity is determined by transcriptional variation in three key races.</title>
        <authorList>
            <person name="Adams T.M."/>
            <person name="Armitage A.D."/>
            <person name="Sobczyk M.K."/>
            <person name="Bates H.J."/>
            <person name="Dunwell J.M."/>
            <person name="Nellist C.F."/>
            <person name="Harrison R.J."/>
        </authorList>
    </citation>
    <scope>NUCLEOTIDE SEQUENCE [LARGE SCALE GENOMIC DNA]</scope>
    <source>
        <strain evidence="2 3">SCRP333</strain>
    </source>
</reference>
<dbReference type="InterPro" id="IPR052579">
    <property type="entry name" value="Zinc_finger_SWIM"/>
</dbReference>
<evidence type="ECO:0000313" key="3">
    <source>
        <dbReference type="Proteomes" id="UP000434957"/>
    </source>
</evidence>
<accession>A0A6A4FMZ7</accession>
<sequence>MTKRRAFYTDATMATVWQRGLDCDRKGSPEHLPENTRVRPMRGSQKMGCKMKLVVQTVSKDEPHRPWKIVHTRNGSQVHNHTASEDARVHACHRRRAAAAENGGGTTQSVQALVEAQTAAGVSVASIRATLIQANHDSFVIPKDIANTRSAVRSHELSTNTAMEALFADLSKRGFLYRYETNQETQELRYLFWAHPSTAALYRRHYDVLVVDCTYKTNKFKVPLFNIISVTGFNTVLPVAQCWLPGETEGDYVWALNMMRLFWIEKNVDLPGVVLSDREQACMNAVDWVLPEIPTMVCRWHMNTNVEAMARKHLGQVTVVDPVTGVNTKENTWEADAFLAAFHEAVDSKTESEFETRRAALKECVPSKLSFKALKEHSEYLASYLDINWWKYKERIVRVWTDRYPHFGVRDTSLVEGTHAKCKGWIRSSRGDLYTVFKSLLPWWEGAAADNRLISARNAVITPALLQPSHFAAVVRVITVYALTETQKLWKDAYKVVYSRL</sequence>
<dbReference type="InterPro" id="IPR018289">
    <property type="entry name" value="MULE_transposase_dom"/>
</dbReference>
<dbReference type="PANTHER" id="PTHR31569">
    <property type="entry name" value="SWIM-TYPE DOMAIN-CONTAINING PROTEIN"/>
    <property type="match status" value="1"/>
</dbReference>
<dbReference type="Pfam" id="PF10551">
    <property type="entry name" value="MULE"/>
    <property type="match status" value="1"/>
</dbReference>
<protein>
    <recommendedName>
        <fullName evidence="1">MULE transposase domain-containing protein</fullName>
    </recommendedName>
</protein>
<dbReference type="EMBL" id="QXFT01000276">
    <property type="protein sequence ID" value="KAE9348720.1"/>
    <property type="molecule type" value="Genomic_DNA"/>
</dbReference>
<feature type="domain" description="MULE transposase" evidence="1">
    <location>
        <begin position="208"/>
        <end position="305"/>
    </location>
</feature>
<organism evidence="2 3">
    <name type="scientific">Phytophthora rubi</name>
    <dbReference type="NCBI Taxonomy" id="129364"/>
    <lineage>
        <taxon>Eukaryota</taxon>
        <taxon>Sar</taxon>
        <taxon>Stramenopiles</taxon>
        <taxon>Oomycota</taxon>
        <taxon>Peronosporomycetes</taxon>
        <taxon>Peronosporales</taxon>
        <taxon>Peronosporaceae</taxon>
        <taxon>Phytophthora</taxon>
    </lineage>
</organism>
<dbReference type="PANTHER" id="PTHR31569:SF4">
    <property type="entry name" value="SWIM-TYPE DOMAIN-CONTAINING PROTEIN"/>
    <property type="match status" value="1"/>
</dbReference>
<dbReference type="Proteomes" id="UP000434957">
    <property type="component" value="Unassembled WGS sequence"/>
</dbReference>
<name>A0A6A4FMZ7_9STRA</name>